<evidence type="ECO:0000313" key="6">
    <source>
        <dbReference type="Proteomes" id="UP000319160"/>
    </source>
</evidence>
<evidence type="ECO:0000256" key="3">
    <source>
        <dbReference type="ARBA" id="ARBA00023002"/>
    </source>
</evidence>
<dbReference type="InterPro" id="IPR016040">
    <property type="entry name" value="NAD(P)-bd_dom"/>
</dbReference>
<proteinExistence type="inferred from homology"/>
<dbReference type="InterPro" id="IPR051609">
    <property type="entry name" value="NmrA/Isoflavone_reductase-like"/>
</dbReference>
<dbReference type="Proteomes" id="UP000319160">
    <property type="component" value="Unassembled WGS sequence"/>
</dbReference>
<dbReference type="PANTHER" id="PTHR47706:SF9">
    <property type="entry name" value="NMRA-LIKE DOMAIN-CONTAINING PROTEIN-RELATED"/>
    <property type="match status" value="1"/>
</dbReference>
<dbReference type="Gene3D" id="3.40.50.720">
    <property type="entry name" value="NAD(P)-binding Rossmann-like Domain"/>
    <property type="match status" value="1"/>
</dbReference>
<comment type="similarity">
    <text evidence="1">Belongs to the NmrA-type oxidoreductase family. Isoflavone reductase subfamily.</text>
</comment>
<keyword evidence="3" id="KW-0560">Oxidoreductase</keyword>
<sequence>MSTIKKVAIFGAAGNFGAPITSALTSAGFDVTVISRPSSASAFPTGLSVVRIEYTDVDALVTALAGQDAVVCVVGPGAIGAAKGMVDAAARAGVRRYIINDFGWGINENSLPEFKPLGESRQVAWNCAKEYAQRYEGKENGFTWTGITIGNPIDWALAKFPRMGFNVAERHATIYDAGTEEFTGTTLEGIGQSVVGVLQHPAETANRFVKVRSIQVSQNALLAAFQKATKEEKWVVERSTTQKTLEDGREKHAQGLNGWVLDLLVFQLYAPGEARCIVASREDSDSSLLGVREESVEEVVEKALGRART</sequence>
<dbReference type="InterPro" id="IPR036291">
    <property type="entry name" value="NAD(P)-bd_dom_sf"/>
</dbReference>
<evidence type="ECO:0000313" key="5">
    <source>
        <dbReference type="EMBL" id="TRX95157.1"/>
    </source>
</evidence>
<evidence type="ECO:0000256" key="1">
    <source>
        <dbReference type="ARBA" id="ARBA00005725"/>
    </source>
</evidence>
<keyword evidence="6" id="KW-1185">Reference proteome</keyword>
<dbReference type="Pfam" id="PF13460">
    <property type="entry name" value="NAD_binding_10"/>
    <property type="match status" value="1"/>
</dbReference>
<comment type="caution">
    <text evidence="5">The sequence shown here is derived from an EMBL/GenBank/DDBJ whole genome shotgun (WGS) entry which is preliminary data.</text>
</comment>
<dbReference type="InterPro" id="IPR045312">
    <property type="entry name" value="PCBER-like"/>
</dbReference>
<name>A0A553I4P1_9PEZI</name>
<evidence type="ECO:0000259" key="4">
    <source>
        <dbReference type="Pfam" id="PF13460"/>
    </source>
</evidence>
<dbReference type="PANTHER" id="PTHR47706">
    <property type="entry name" value="NMRA-LIKE FAMILY PROTEIN"/>
    <property type="match status" value="1"/>
</dbReference>
<dbReference type="STRING" id="2512241.A0A553I4P1"/>
<organism evidence="5 6">
    <name type="scientific">Xylaria flabelliformis</name>
    <dbReference type="NCBI Taxonomy" id="2512241"/>
    <lineage>
        <taxon>Eukaryota</taxon>
        <taxon>Fungi</taxon>
        <taxon>Dikarya</taxon>
        <taxon>Ascomycota</taxon>
        <taxon>Pezizomycotina</taxon>
        <taxon>Sordariomycetes</taxon>
        <taxon>Xylariomycetidae</taxon>
        <taxon>Xylariales</taxon>
        <taxon>Xylariaceae</taxon>
        <taxon>Xylaria</taxon>
    </lineage>
</organism>
<gene>
    <name evidence="5" type="ORF">FHL15_003849</name>
</gene>
<protein>
    <recommendedName>
        <fullName evidence="4">NAD(P)-binding domain-containing protein</fullName>
    </recommendedName>
</protein>
<dbReference type="EMBL" id="VFLP01000017">
    <property type="protein sequence ID" value="TRX95157.1"/>
    <property type="molecule type" value="Genomic_DNA"/>
</dbReference>
<dbReference type="OrthoDB" id="9974981at2759"/>
<dbReference type="GO" id="GO:0016491">
    <property type="term" value="F:oxidoreductase activity"/>
    <property type="evidence" value="ECO:0007669"/>
    <property type="project" value="UniProtKB-KW"/>
</dbReference>
<feature type="domain" description="NAD(P)-binding" evidence="4">
    <location>
        <begin position="11"/>
        <end position="154"/>
    </location>
</feature>
<dbReference type="CDD" id="cd05259">
    <property type="entry name" value="PCBER_SDR_a"/>
    <property type="match status" value="1"/>
</dbReference>
<keyword evidence="2" id="KW-0521">NADP</keyword>
<reference evidence="6" key="1">
    <citation type="submission" date="2019-06" db="EMBL/GenBank/DDBJ databases">
        <title>Draft genome sequence of the griseofulvin-producing fungus Xylaria cubensis strain G536.</title>
        <authorList>
            <person name="Mead M.E."/>
            <person name="Raja H.A."/>
            <person name="Steenwyk J.L."/>
            <person name="Knowles S.L."/>
            <person name="Oberlies N.H."/>
            <person name="Rokas A."/>
        </authorList>
    </citation>
    <scope>NUCLEOTIDE SEQUENCE [LARGE SCALE GENOMIC DNA]</scope>
    <source>
        <strain evidence="6">G536</strain>
    </source>
</reference>
<evidence type="ECO:0000256" key="2">
    <source>
        <dbReference type="ARBA" id="ARBA00022857"/>
    </source>
</evidence>
<dbReference type="AlphaFoldDB" id="A0A553I4P1"/>
<accession>A0A553I4P1</accession>
<dbReference type="SUPFAM" id="SSF51735">
    <property type="entry name" value="NAD(P)-binding Rossmann-fold domains"/>
    <property type="match status" value="1"/>
</dbReference>